<dbReference type="InterPro" id="IPR038570">
    <property type="entry name" value="HicA_sf"/>
</dbReference>
<sequence>MKKEFIPGKDYNRNEIIEFIIQQGWIIESKGKTGHLVCRKEGERPFDLPTNPKKGTKNKIYKLIGLK</sequence>
<evidence type="ECO:0000313" key="2">
    <source>
        <dbReference type="Proteomes" id="UP000027665"/>
    </source>
</evidence>
<protein>
    <recommendedName>
        <fullName evidence="3">Toxin HicA</fullName>
    </recommendedName>
</protein>
<evidence type="ECO:0000313" key="1">
    <source>
        <dbReference type="EMBL" id="KEJ91957.1"/>
    </source>
</evidence>
<comment type="caution">
    <text evidence="1">The sequence shown here is derived from an EMBL/GenBank/DDBJ whole genome shotgun (WGS) entry which is preliminary data.</text>
</comment>
<dbReference type="GeneID" id="90983852"/>
<organism evidence="1 2">
    <name type="scientific">Synergistes jonesii</name>
    <dbReference type="NCBI Taxonomy" id="2754"/>
    <lineage>
        <taxon>Bacteria</taxon>
        <taxon>Thermotogati</taxon>
        <taxon>Synergistota</taxon>
        <taxon>Synergistia</taxon>
        <taxon>Synergistales</taxon>
        <taxon>Synergistaceae</taxon>
        <taxon>Synergistes</taxon>
    </lineage>
</organism>
<evidence type="ECO:0008006" key="3">
    <source>
        <dbReference type="Google" id="ProtNLM"/>
    </source>
</evidence>
<dbReference type="EMBL" id="JMKI01000036">
    <property type="protein sequence ID" value="KEJ91957.1"/>
    <property type="molecule type" value="Genomic_DNA"/>
</dbReference>
<proteinExistence type="predicted"/>
<dbReference type="AlphaFoldDB" id="A0A073J2N3"/>
<dbReference type="Gene3D" id="3.30.920.30">
    <property type="entry name" value="Hypothetical protein"/>
    <property type="match status" value="1"/>
</dbReference>
<accession>A0A073J2N3</accession>
<keyword evidence="2" id="KW-1185">Reference proteome</keyword>
<reference evidence="1 2" key="1">
    <citation type="submission" date="2014-04" db="EMBL/GenBank/DDBJ databases">
        <title>Draft Genome Sequence of Synergistes jonesii.</title>
        <authorList>
            <person name="Coil D.A."/>
            <person name="Eisen J.A."/>
            <person name="Holland-Moritz H.E."/>
        </authorList>
    </citation>
    <scope>NUCLEOTIDE SEQUENCE [LARGE SCALE GENOMIC DNA]</scope>
    <source>
        <strain evidence="1 2">78-1</strain>
    </source>
</reference>
<name>A0A073J2N3_9BACT</name>
<dbReference type="RefSeq" id="WP_037976657.1">
    <property type="nucleotide sequence ID" value="NZ_CAMETI010000008.1"/>
</dbReference>
<gene>
    <name evidence="1" type="ORF">EH55_06110</name>
</gene>
<dbReference type="STRING" id="2754.EH55_06110"/>
<dbReference type="Proteomes" id="UP000027665">
    <property type="component" value="Unassembled WGS sequence"/>
</dbReference>